<dbReference type="InterPro" id="IPR017900">
    <property type="entry name" value="4Fe4S_Fe_S_CS"/>
</dbReference>
<dbReference type="GO" id="GO:0051539">
    <property type="term" value="F:4 iron, 4 sulfur cluster binding"/>
    <property type="evidence" value="ECO:0007669"/>
    <property type="project" value="UniProtKB-KW"/>
</dbReference>
<evidence type="ECO:0000313" key="8">
    <source>
        <dbReference type="EMBL" id="QAT61068.1"/>
    </source>
</evidence>
<keyword evidence="5" id="KW-0408">Iron</keyword>
<dbReference type="NCBIfam" id="TIGR02179">
    <property type="entry name" value="PorD_KorD"/>
    <property type="match status" value="1"/>
</dbReference>
<evidence type="ECO:0000256" key="6">
    <source>
        <dbReference type="ARBA" id="ARBA00023014"/>
    </source>
</evidence>
<keyword evidence="2" id="KW-0004">4Fe-4S</keyword>
<evidence type="ECO:0000313" key="9">
    <source>
        <dbReference type="Proteomes" id="UP000287969"/>
    </source>
</evidence>
<dbReference type="GO" id="GO:0046872">
    <property type="term" value="F:metal ion binding"/>
    <property type="evidence" value="ECO:0007669"/>
    <property type="project" value="UniProtKB-KW"/>
</dbReference>
<dbReference type="PANTHER" id="PTHR43724:SF1">
    <property type="entry name" value="PYRUVATE SYNTHASE SUBUNIT PORD"/>
    <property type="match status" value="1"/>
</dbReference>
<evidence type="ECO:0000256" key="4">
    <source>
        <dbReference type="ARBA" id="ARBA00022737"/>
    </source>
</evidence>
<dbReference type="RefSeq" id="WP_128752159.1">
    <property type="nucleotide sequence ID" value="NZ_CP035282.1"/>
</dbReference>
<dbReference type="KEGG" id="spoa:EQM13_05460"/>
<dbReference type="Proteomes" id="UP000287969">
    <property type="component" value="Chromosome"/>
</dbReference>
<accession>A0A410QB19</accession>
<evidence type="ECO:0000256" key="2">
    <source>
        <dbReference type="ARBA" id="ARBA00022485"/>
    </source>
</evidence>
<dbReference type="InterPro" id="IPR017896">
    <property type="entry name" value="4Fe4S_Fe-S-bd"/>
</dbReference>
<keyword evidence="9" id="KW-1185">Reference proteome</keyword>
<keyword evidence="3" id="KW-0479">Metal-binding</keyword>
<feature type="domain" description="4Fe-4S ferredoxin-type" evidence="7">
    <location>
        <begin position="69"/>
        <end position="98"/>
    </location>
</feature>
<dbReference type="PANTHER" id="PTHR43724">
    <property type="entry name" value="PYRUVATE SYNTHASE SUBUNIT PORD"/>
    <property type="match status" value="1"/>
</dbReference>
<evidence type="ECO:0000259" key="7">
    <source>
        <dbReference type="PROSITE" id="PS51379"/>
    </source>
</evidence>
<dbReference type="AlphaFoldDB" id="A0A410QB19"/>
<evidence type="ECO:0000256" key="3">
    <source>
        <dbReference type="ARBA" id="ARBA00022723"/>
    </source>
</evidence>
<organism evidence="8 9">
    <name type="scientific">Acidilutibacter cellobiosedens</name>
    <dbReference type="NCBI Taxonomy" id="2507161"/>
    <lineage>
        <taxon>Bacteria</taxon>
        <taxon>Bacillati</taxon>
        <taxon>Bacillota</taxon>
        <taxon>Tissierellia</taxon>
        <taxon>Tissierellales</taxon>
        <taxon>Acidilutibacteraceae</taxon>
        <taxon>Acidilutibacter</taxon>
    </lineage>
</organism>
<keyword evidence="6" id="KW-0411">Iron-sulfur</keyword>
<name>A0A410QB19_9FIRM</name>
<keyword evidence="8" id="KW-0670">Pyruvate</keyword>
<dbReference type="SUPFAM" id="SSF54862">
    <property type="entry name" value="4Fe-4S ferredoxins"/>
    <property type="match status" value="1"/>
</dbReference>
<evidence type="ECO:0000256" key="5">
    <source>
        <dbReference type="ARBA" id="ARBA00023004"/>
    </source>
</evidence>
<dbReference type="OrthoDB" id="9794954at2"/>
<proteinExistence type="predicted"/>
<dbReference type="InterPro" id="IPR011898">
    <property type="entry name" value="PorD_KorD"/>
</dbReference>
<protein>
    <submittedName>
        <fullName evidence="8">Pyruvate ferredoxin oxidoreductase</fullName>
    </submittedName>
</protein>
<dbReference type="GO" id="GO:0016625">
    <property type="term" value="F:oxidoreductase activity, acting on the aldehyde or oxo group of donors, iron-sulfur protein as acceptor"/>
    <property type="evidence" value="ECO:0007669"/>
    <property type="project" value="InterPro"/>
</dbReference>
<dbReference type="PROSITE" id="PS00198">
    <property type="entry name" value="4FE4S_FER_1"/>
    <property type="match status" value="1"/>
</dbReference>
<gene>
    <name evidence="8" type="ORF">EQM13_05460</name>
</gene>
<evidence type="ECO:0000256" key="1">
    <source>
        <dbReference type="ARBA" id="ARBA00001966"/>
    </source>
</evidence>
<keyword evidence="4" id="KW-0677">Repeat</keyword>
<comment type="cofactor">
    <cofactor evidence="1">
        <name>[4Fe-4S] cluster</name>
        <dbReference type="ChEBI" id="CHEBI:49883"/>
    </cofactor>
</comment>
<dbReference type="Pfam" id="PF00037">
    <property type="entry name" value="Fer4"/>
    <property type="match status" value="2"/>
</dbReference>
<feature type="domain" description="4Fe-4S ferredoxin-type" evidence="7">
    <location>
        <begin position="40"/>
        <end position="65"/>
    </location>
</feature>
<dbReference type="Gene3D" id="3.30.70.20">
    <property type="match status" value="1"/>
</dbReference>
<dbReference type="PROSITE" id="PS51379">
    <property type="entry name" value="4FE4S_FER_2"/>
    <property type="match status" value="2"/>
</dbReference>
<dbReference type="EMBL" id="CP035282">
    <property type="protein sequence ID" value="QAT61068.1"/>
    <property type="molecule type" value="Genomic_DNA"/>
</dbReference>
<reference evidence="9" key="1">
    <citation type="submission" date="2019-01" db="EMBL/GenBank/DDBJ databases">
        <title>Draft genomes of a novel of Sporanaerobacter strains.</title>
        <authorList>
            <person name="Ma S."/>
        </authorList>
    </citation>
    <scope>NUCLEOTIDE SEQUENCE [LARGE SCALE GENOMIC DNA]</scope>
    <source>
        <strain evidence="9">NJN-17</strain>
    </source>
</reference>
<sequence length="101" mass="11329">MYKPKVVKNYQFPRTKEDMPLGPGSAAGVLIDVNSGWRTFRPVIDETKCSMCYVCWVVCPDGVIDKTGTKLEIDYDYCKGCGICAYECPSKAIDMIKESEK</sequence>